<dbReference type="InterPro" id="IPR003171">
    <property type="entry name" value="Mehydrof_redctse-like"/>
</dbReference>
<comment type="similarity">
    <text evidence="3">Belongs to the methylenetetrahydrofolate reductase family.</text>
</comment>
<evidence type="ECO:0000256" key="4">
    <source>
        <dbReference type="ARBA" id="ARBA00022630"/>
    </source>
</evidence>
<dbReference type="UniPathway" id="UPA00193"/>
<dbReference type="GO" id="GO:0009086">
    <property type="term" value="P:methionine biosynthetic process"/>
    <property type="evidence" value="ECO:0007669"/>
    <property type="project" value="TreeGrafter"/>
</dbReference>
<evidence type="ECO:0000256" key="7">
    <source>
        <dbReference type="ARBA" id="ARBA00023002"/>
    </source>
</evidence>
<feature type="chain" id="PRO_5002120601" description="J domain-containing protein" evidence="10">
    <location>
        <begin position="32"/>
        <end position="839"/>
    </location>
</feature>
<name>A0A0B7N7D6_9FUNG</name>
<dbReference type="Pfam" id="PF21895">
    <property type="entry name" value="MTHFR_C"/>
    <property type="match status" value="1"/>
</dbReference>
<evidence type="ECO:0000256" key="5">
    <source>
        <dbReference type="ARBA" id="ARBA00022827"/>
    </source>
</evidence>
<dbReference type="InterPro" id="IPR036869">
    <property type="entry name" value="J_dom_sf"/>
</dbReference>
<dbReference type="Gene3D" id="3.20.20.220">
    <property type="match status" value="1"/>
</dbReference>
<dbReference type="GO" id="GO:0071949">
    <property type="term" value="F:FAD binding"/>
    <property type="evidence" value="ECO:0007669"/>
    <property type="project" value="TreeGrafter"/>
</dbReference>
<keyword evidence="5" id="KW-0274">FAD</keyword>
<comment type="cofactor">
    <cofactor evidence="1">
        <name>FAD</name>
        <dbReference type="ChEBI" id="CHEBI:57692"/>
    </cofactor>
</comment>
<dbReference type="InterPro" id="IPR004621">
    <property type="entry name" value="Fadh2_euk"/>
</dbReference>
<dbReference type="PANTHER" id="PTHR45754:SF1">
    <property type="entry name" value="METHYLENETETRAHYDROFOLATE REDUCTASE 1"/>
    <property type="match status" value="1"/>
</dbReference>
<evidence type="ECO:0000256" key="10">
    <source>
        <dbReference type="SAM" id="SignalP"/>
    </source>
</evidence>
<evidence type="ECO:0000256" key="1">
    <source>
        <dbReference type="ARBA" id="ARBA00001974"/>
    </source>
</evidence>
<keyword evidence="7" id="KW-0560">Oxidoreductase</keyword>
<evidence type="ECO:0000256" key="8">
    <source>
        <dbReference type="RuleBase" id="RU004254"/>
    </source>
</evidence>
<dbReference type="SUPFAM" id="SSF51730">
    <property type="entry name" value="FAD-linked oxidoreductase"/>
    <property type="match status" value="1"/>
</dbReference>
<dbReference type="PRINTS" id="PR00625">
    <property type="entry name" value="JDOMAIN"/>
</dbReference>
<gene>
    <name evidence="12" type="primary">PARPA_08486.1 scaffold 33134</name>
</gene>
<dbReference type="NCBIfam" id="TIGR00677">
    <property type="entry name" value="fadh2_euk"/>
    <property type="match status" value="1"/>
</dbReference>
<dbReference type="EMBL" id="LN731131">
    <property type="protein sequence ID" value="CEP14313.1"/>
    <property type="molecule type" value="Genomic_DNA"/>
</dbReference>
<evidence type="ECO:0000259" key="11">
    <source>
        <dbReference type="PROSITE" id="PS50076"/>
    </source>
</evidence>
<feature type="signal peptide" evidence="10">
    <location>
        <begin position="1"/>
        <end position="31"/>
    </location>
</feature>
<feature type="region of interest" description="Disordered" evidence="9">
    <location>
        <begin position="270"/>
        <end position="300"/>
    </location>
</feature>
<evidence type="ECO:0000256" key="3">
    <source>
        <dbReference type="ARBA" id="ARBA00006743"/>
    </source>
</evidence>
<dbReference type="Proteomes" id="UP000054107">
    <property type="component" value="Unassembled WGS sequence"/>
</dbReference>
<accession>A0A0B7N7D6</accession>
<feature type="compositionally biased region" description="Acidic residues" evidence="9">
    <location>
        <begin position="270"/>
        <end position="279"/>
    </location>
</feature>
<dbReference type="FunFam" id="3.20.20.220:FF:000002">
    <property type="entry name" value="Methylenetetrahydrofolate reductase"/>
    <property type="match status" value="1"/>
</dbReference>
<dbReference type="SMART" id="SM00271">
    <property type="entry name" value="DnaJ"/>
    <property type="match status" value="1"/>
</dbReference>
<protein>
    <recommendedName>
        <fullName evidence="11">J domain-containing protein</fullName>
    </recommendedName>
</protein>
<organism evidence="12 13">
    <name type="scientific">Parasitella parasitica</name>
    <dbReference type="NCBI Taxonomy" id="35722"/>
    <lineage>
        <taxon>Eukaryota</taxon>
        <taxon>Fungi</taxon>
        <taxon>Fungi incertae sedis</taxon>
        <taxon>Mucoromycota</taxon>
        <taxon>Mucoromycotina</taxon>
        <taxon>Mucoromycetes</taxon>
        <taxon>Mucorales</taxon>
        <taxon>Mucorineae</taxon>
        <taxon>Mucoraceae</taxon>
        <taxon>Parasitella</taxon>
    </lineage>
</organism>
<dbReference type="SUPFAM" id="SSF46565">
    <property type="entry name" value="Chaperone J-domain"/>
    <property type="match status" value="1"/>
</dbReference>
<dbReference type="CDD" id="cd06257">
    <property type="entry name" value="DnaJ"/>
    <property type="match status" value="1"/>
</dbReference>
<dbReference type="InterPro" id="IPR053806">
    <property type="entry name" value="MTHFR_C"/>
</dbReference>
<keyword evidence="10" id="KW-0732">Signal</keyword>
<dbReference type="PROSITE" id="PS50076">
    <property type="entry name" value="DNAJ_2"/>
    <property type="match status" value="1"/>
</dbReference>
<evidence type="ECO:0000313" key="12">
    <source>
        <dbReference type="EMBL" id="CEP14313.1"/>
    </source>
</evidence>
<dbReference type="PANTHER" id="PTHR45754">
    <property type="entry name" value="METHYLENETETRAHYDROFOLATE REDUCTASE"/>
    <property type="match status" value="1"/>
</dbReference>
<dbReference type="Gene3D" id="1.10.287.110">
    <property type="entry name" value="DnaJ domain"/>
    <property type="match status" value="1"/>
</dbReference>
<dbReference type="Pfam" id="PF02219">
    <property type="entry name" value="MTHFR"/>
    <property type="match status" value="1"/>
</dbReference>
<evidence type="ECO:0000313" key="13">
    <source>
        <dbReference type="Proteomes" id="UP000054107"/>
    </source>
</evidence>
<comment type="pathway">
    <text evidence="2 8">One-carbon metabolism; tetrahydrofolate interconversion.</text>
</comment>
<dbReference type="STRING" id="35722.A0A0B7N7D6"/>
<dbReference type="GO" id="GO:0035999">
    <property type="term" value="P:tetrahydrofolate interconversion"/>
    <property type="evidence" value="ECO:0007669"/>
    <property type="project" value="UniProtKB-UniPathway"/>
</dbReference>
<keyword evidence="13" id="KW-1185">Reference proteome</keyword>
<evidence type="ECO:0000256" key="2">
    <source>
        <dbReference type="ARBA" id="ARBA00004777"/>
    </source>
</evidence>
<dbReference type="CDD" id="cd00537">
    <property type="entry name" value="MTHFR"/>
    <property type="match status" value="1"/>
</dbReference>
<dbReference type="GO" id="GO:0004489">
    <property type="term" value="F:methylenetetrahydrofolate reductase [NAD(P)H] activity"/>
    <property type="evidence" value="ECO:0007669"/>
    <property type="project" value="InterPro"/>
</dbReference>
<proteinExistence type="inferred from homology"/>
<feature type="domain" description="J" evidence="11">
    <location>
        <begin position="55"/>
        <end position="120"/>
    </location>
</feature>
<dbReference type="InterPro" id="IPR001623">
    <property type="entry name" value="DnaJ_domain"/>
</dbReference>
<keyword evidence="6" id="KW-0521">NADP</keyword>
<dbReference type="GO" id="GO:0005829">
    <property type="term" value="C:cytosol"/>
    <property type="evidence" value="ECO:0007669"/>
    <property type="project" value="TreeGrafter"/>
</dbReference>
<dbReference type="Pfam" id="PF00226">
    <property type="entry name" value="DnaJ"/>
    <property type="match status" value="1"/>
</dbReference>
<sequence>MARVKFFQNQGILSLLLIAMVLFSMVPKVKAWTEADFEIFDIVDALEKAEGKDVNFYNWIGVAPSATQNEISKAYRKLSLKWHPDKNKGDPKAKERFTRLGVIVSILRDPRSRERYNFFYKNGVPRWRGTGYLYSRFRPGLGTVTVVLLLIAAGMQHIAGQINYHQEKRKISQFVAEARSHMIHDAPKGRAATLGRSYIEVGQRNMRCEVKGDNYIVVYPDERTGEPIHLNTEWVTKPAVNNLFIIAWPKRLIYKVLGKKEEFEDEYEEEIAEGDQAVEEEQKANADSSSTKKKSLRKRGGGEKGFANLIDRLGRMAKLEPEFISCTWGAGGSTHDRTLELCTIAQSLYGLDTLMHLTCTNMEKAKIDEALEQAKKAGIRNILALRGDPPRGHEYWTPVDNQFQHAIDLVKYIRQHYGDTFCIGVAGYPEGHIDCPDKEQDMQYLREKVDAGADFILTQLFYDVEACVTWMQKCRAHGIQVPIVPGIMPIPTYQSFRRMINLCNVKVPANVMSDLDAIKGDDQKVKEYGVNLAVEMIQALHKEAGICNFHISTLNLERSTRLILEALHLHKETGLQAKKVSPWAPIHDPAKAELWDEFPNGRYGDSRSPAYGENTYSAGQILPTSQAISKWGQPETEQDITELFVDYINGQVKSLPWCEEALHTESEAIRQRLTDINQRGYWTVSSQPAVNGASSQDEVYGWGPKNGYVYQKAFIEFFVSDQQVGELLCRLAKDDSITYYATNQKGDFSTNVSDADAQNAVTWGVFPGKEIIQPTIIEKASFEAWKEEAFSLWTEWEEQYAPGSTSKKILHDIRDRYWLVNVVHNDFQKSNLLFDVMLS</sequence>
<evidence type="ECO:0000256" key="6">
    <source>
        <dbReference type="ARBA" id="ARBA00022857"/>
    </source>
</evidence>
<dbReference type="InterPro" id="IPR029041">
    <property type="entry name" value="FAD-linked_oxidoreductase-like"/>
</dbReference>
<evidence type="ECO:0000256" key="9">
    <source>
        <dbReference type="SAM" id="MobiDB-lite"/>
    </source>
</evidence>
<dbReference type="AlphaFoldDB" id="A0A0B7N7D6"/>
<reference evidence="12 13" key="1">
    <citation type="submission" date="2014-09" db="EMBL/GenBank/DDBJ databases">
        <authorList>
            <person name="Ellenberger Sabrina"/>
        </authorList>
    </citation>
    <scope>NUCLEOTIDE SEQUENCE [LARGE SCALE GENOMIC DNA]</scope>
    <source>
        <strain evidence="12 13">CBS 412.66</strain>
    </source>
</reference>
<dbReference type="OrthoDB" id="16284at2759"/>
<keyword evidence="4" id="KW-0285">Flavoprotein</keyword>